<reference evidence="5" key="1">
    <citation type="submission" date="2022-07" db="EMBL/GenBank/DDBJ databases">
        <title>Phylogenomic reconstructions and comparative analyses of Kickxellomycotina fungi.</title>
        <authorList>
            <person name="Reynolds N.K."/>
            <person name="Stajich J.E."/>
            <person name="Barry K."/>
            <person name="Grigoriev I.V."/>
            <person name="Crous P."/>
            <person name="Smith M.E."/>
        </authorList>
    </citation>
    <scope>NUCLEOTIDE SEQUENCE</scope>
    <source>
        <strain evidence="5">NBRC 100468</strain>
    </source>
</reference>
<comment type="caution">
    <text evidence="5">The sequence shown here is derived from an EMBL/GenBank/DDBJ whole genome shotgun (WGS) entry which is preliminary data.</text>
</comment>
<name>A0A9W8A6C3_9FUNG</name>
<dbReference type="Gene3D" id="1.10.357.150">
    <property type="match status" value="1"/>
</dbReference>
<dbReference type="Pfam" id="PF22766">
    <property type="entry name" value="ZW10_C2"/>
    <property type="match status" value="1"/>
</dbReference>
<evidence type="ECO:0000259" key="3">
    <source>
        <dbReference type="Pfam" id="PF20666"/>
    </source>
</evidence>
<dbReference type="InterPro" id="IPR046362">
    <property type="entry name" value="Zw10/DSL1_C_sf"/>
</dbReference>
<dbReference type="GO" id="GO:0005737">
    <property type="term" value="C:cytoplasm"/>
    <property type="evidence" value="ECO:0007669"/>
    <property type="project" value="GOC"/>
</dbReference>
<dbReference type="OrthoDB" id="534815at2759"/>
<feature type="region of interest" description="Disordered" evidence="2">
    <location>
        <begin position="592"/>
        <end position="620"/>
    </location>
</feature>
<feature type="region of interest" description="Disordered" evidence="2">
    <location>
        <begin position="474"/>
        <end position="495"/>
    </location>
</feature>
<sequence>MLLASDSPEEAFVKALAKYSSLSDESTRPELNRDHGSKVFDEKVIKSCTDRLDDSIKALKNEINDLLDKSYDVYVDAIADANKISTDSQEFNTILQNLENEFLDEKASISGIFIPASKLGIVDELIDGVLKAVYNYMEICVFNFKYPTVYEKHDIDNDIAELSFTTQKDGKSALTLEDYKDIYCNITAILEFTSRNIFGPVGQAIADNASIPDHGSAHFMCKFGKEYSKLLFTQIIGNRLYSQLPNTHSDFMDYKKYLDESIKFEDKLVKLNFLPKDAGISPVSDDNDVADFGAAQLRLIESSSRPFSWFSINAAVYYVIHKRDRMYVDICRLIELKDFSELDLHHDEAISKEWLEKALGPDDSALDKAADRIKNKLVDVFPRCIISKCAYHIVTCAYSLAVESLEFAGKPSYQLLLSAHSLFDLFRVLRNAYHGDIFKQTPGLSIMFYNDCIYLSHHLQTICNIFQTDPKTQSDKTSIETGMHTPQDPQPDTMSTSIDSYTQISGDMLNSAKKLQDLADDTIKLLSDRESRKIIRLLPAANDTAPDPNQSINAPIEEIRNLARLIQPVTTLHSEILNERCRRFEKLIDTILEPPKSTHKDKDDASPIRPPTSEDGPEPIDFDDDELLAFYVPSWFKFQQLTDILLMSMSEIMARYRSGLLNDFSPDHLQGLLEALFVESGTRTNNIAIIQRKSSP</sequence>
<dbReference type="GO" id="GO:1990423">
    <property type="term" value="C:RZZ complex"/>
    <property type="evidence" value="ECO:0007669"/>
    <property type="project" value="TreeGrafter"/>
</dbReference>
<keyword evidence="1" id="KW-0175">Coiled coil</keyword>
<dbReference type="InterPro" id="IPR055148">
    <property type="entry name" value="ZW10_C_2"/>
</dbReference>
<organism evidence="5 6">
    <name type="scientific">Mycoemilia scoparia</name>
    <dbReference type="NCBI Taxonomy" id="417184"/>
    <lineage>
        <taxon>Eukaryota</taxon>
        <taxon>Fungi</taxon>
        <taxon>Fungi incertae sedis</taxon>
        <taxon>Zoopagomycota</taxon>
        <taxon>Kickxellomycotina</taxon>
        <taxon>Kickxellomycetes</taxon>
        <taxon>Kickxellales</taxon>
        <taxon>Kickxellaceae</taxon>
        <taxon>Mycoemilia</taxon>
    </lineage>
</organism>
<evidence type="ECO:0000256" key="2">
    <source>
        <dbReference type="SAM" id="MobiDB-lite"/>
    </source>
</evidence>
<feature type="coiled-coil region" evidence="1">
    <location>
        <begin position="49"/>
        <end position="101"/>
    </location>
</feature>
<dbReference type="EMBL" id="JANBPU010000013">
    <property type="protein sequence ID" value="KAJ1920488.1"/>
    <property type="molecule type" value="Genomic_DNA"/>
</dbReference>
<dbReference type="AlphaFoldDB" id="A0A9W8A6C3"/>
<evidence type="ECO:0000259" key="4">
    <source>
        <dbReference type="Pfam" id="PF22766"/>
    </source>
</evidence>
<dbReference type="GO" id="GO:0007094">
    <property type="term" value="P:mitotic spindle assembly checkpoint signaling"/>
    <property type="evidence" value="ECO:0007669"/>
    <property type="project" value="TreeGrafter"/>
</dbReference>
<dbReference type="InterPro" id="IPR048343">
    <property type="entry name" value="ZW10_C"/>
</dbReference>
<protein>
    <submittedName>
        <fullName evidence="5">Ribosome biogenesis protein ytm1</fullName>
    </submittedName>
</protein>
<keyword evidence="6" id="KW-1185">Reference proteome</keyword>
<dbReference type="PANTHER" id="PTHR12205">
    <property type="entry name" value="CENTROMERE/KINETOCHORE PROTEIN ZW10"/>
    <property type="match status" value="1"/>
</dbReference>
<accession>A0A9W8A6C3</accession>
<evidence type="ECO:0000313" key="6">
    <source>
        <dbReference type="Proteomes" id="UP001150538"/>
    </source>
</evidence>
<proteinExistence type="predicted"/>
<evidence type="ECO:0000256" key="1">
    <source>
        <dbReference type="SAM" id="Coils"/>
    </source>
</evidence>
<dbReference type="GO" id="GO:0006888">
    <property type="term" value="P:endoplasmic reticulum to Golgi vesicle-mediated transport"/>
    <property type="evidence" value="ECO:0007669"/>
    <property type="project" value="TreeGrafter"/>
</dbReference>
<feature type="compositionally biased region" description="Basic and acidic residues" evidence="2">
    <location>
        <begin position="596"/>
        <end position="606"/>
    </location>
</feature>
<dbReference type="Proteomes" id="UP001150538">
    <property type="component" value="Unassembled WGS sequence"/>
</dbReference>
<gene>
    <name evidence="5" type="primary">YTM1_1</name>
    <name evidence="5" type="ORF">H4219_001325</name>
</gene>
<dbReference type="PANTHER" id="PTHR12205:SF0">
    <property type="entry name" value="CENTROMERE_KINETOCHORE PROTEIN ZW10 HOMOLOG"/>
    <property type="match status" value="1"/>
</dbReference>
<dbReference type="Pfam" id="PF20666">
    <property type="entry name" value="ZW10_C"/>
    <property type="match status" value="1"/>
</dbReference>
<feature type="domain" description="Centromere/kinetochore protein zw10 C-terminal" evidence="3">
    <location>
        <begin position="381"/>
        <end position="469"/>
    </location>
</feature>
<feature type="domain" description="ZW10 C-terminal helical" evidence="4">
    <location>
        <begin position="628"/>
        <end position="688"/>
    </location>
</feature>
<evidence type="ECO:0000313" key="5">
    <source>
        <dbReference type="EMBL" id="KAJ1920488.1"/>
    </source>
</evidence>